<keyword evidence="2" id="KW-1185">Reference proteome</keyword>
<dbReference type="Pfam" id="PF13279">
    <property type="entry name" value="4HBT_2"/>
    <property type="match status" value="1"/>
</dbReference>
<dbReference type="RefSeq" id="WP_274146093.1">
    <property type="nucleotide sequence ID" value="NZ_JAJUBB010000033.1"/>
</dbReference>
<evidence type="ECO:0000313" key="1">
    <source>
        <dbReference type="EMBL" id="MDD1784266.1"/>
    </source>
</evidence>
<sequence>MPNLSAEARQPHQTGMITLLESPVLPEWIDYNGHMNDAYYVVAFSQAIDAFMLHIGLDETFREEHSVSIYTLQSMVTYLKEVAEAEPIVIRGQLLESDSKKLRLFLTMYHADNHDELATMETLLLHMDMKARRAAPFLAQTQALVNEIQTAHSVLEIPRNAGRGIVIKRVG</sequence>
<dbReference type="EMBL" id="JAJUBB010000033">
    <property type="protein sequence ID" value="MDD1784266.1"/>
    <property type="molecule type" value="Genomic_DNA"/>
</dbReference>
<dbReference type="Proteomes" id="UP001149821">
    <property type="component" value="Unassembled WGS sequence"/>
</dbReference>
<gene>
    <name evidence="1" type="ORF">LRP49_24115</name>
</gene>
<accession>A0ABT5QTG0</accession>
<dbReference type="SUPFAM" id="SSF54637">
    <property type="entry name" value="Thioesterase/thiol ester dehydrase-isomerase"/>
    <property type="match status" value="1"/>
</dbReference>
<dbReference type="CDD" id="cd00586">
    <property type="entry name" value="4HBT"/>
    <property type="match status" value="1"/>
</dbReference>
<protein>
    <submittedName>
        <fullName evidence="1">Thioesterase family protein</fullName>
    </submittedName>
</protein>
<reference evidence="1" key="1">
    <citation type="submission" date="2021-12" db="EMBL/GenBank/DDBJ databases">
        <title>Enterovibrio ZSDZ35 sp. nov. and Enterovibrio ZSDZ42 sp. nov., isolated from coastal seawater in Qingdao.</title>
        <authorList>
            <person name="Zhang P."/>
        </authorList>
    </citation>
    <scope>NUCLEOTIDE SEQUENCE</scope>
    <source>
        <strain evidence="1">ZSDZ35</strain>
    </source>
</reference>
<proteinExistence type="predicted"/>
<dbReference type="InterPro" id="IPR029069">
    <property type="entry name" value="HotDog_dom_sf"/>
</dbReference>
<name>A0ABT5QTG0_9GAMM</name>
<comment type="caution">
    <text evidence="1">The sequence shown here is derived from an EMBL/GenBank/DDBJ whole genome shotgun (WGS) entry which is preliminary data.</text>
</comment>
<dbReference type="Gene3D" id="3.10.129.10">
    <property type="entry name" value="Hotdog Thioesterase"/>
    <property type="match status" value="1"/>
</dbReference>
<organism evidence="1 2">
    <name type="scientific">Enterovibrio qingdaonensis</name>
    <dbReference type="NCBI Taxonomy" id="2899818"/>
    <lineage>
        <taxon>Bacteria</taxon>
        <taxon>Pseudomonadati</taxon>
        <taxon>Pseudomonadota</taxon>
        <taxon>Gammaproteobacteria</taxon>
        <taxon>Vibrionales</taxon>
        <taxon>Vibrionaceae</taxon>
        <taxon>Enterovibrio</taxon>
    </lineage>
</organism>
<evidence type="ECO:0000313" key="2">
    <source>
        <dbReference type="Proteomes" id="UP001149821"/>
    </source>
</evidence>